<organism evidence="2 3">
    <name type="scientific">Lasiosphaeria ovina</name>
    <dbReference type="NCBI Taxonomy" id="92902"/>
    <lineage>
        <taxon>Eukaryota</taxon>
        <taxon>Fungi</taxon>
        <taxon>Dikarya</taxon>
        <taxon>Ascomycota</taxon>
        <taxon>Pezizomycotina</taxon>
        <taxon>Sordariomycetes</taxon>
        <taxon>Sordariomycetidae</taxon>
        <taxon>Sordariales</taxon>
        <taxon>Lasiosphaeriaceae</taxon>
        <taxon>Lasiosphaeria</taxon>
    </lineage>
</organism>
<keyword evidence="3" id="KW-1185">Reference proteome</keyword>
<reference evidence="2" key="1">
    <citation type="journal article" date="2023" name="Mol. Phylogenet. Evol.">
        <title>Genome-scale phylogeny and comparative genomics of the fungal order Sordariales.</title>
        <authorList>
            <person name="Hensen N."/>
            <person name="Bonometti L."/>
            <person name="Westerberg I."/>
            <person name="Brannstrom I.O."/>
            <person name="Guillou S."/>
            <person name="Cros-Aarteil S."/>
            <person name="Calhoun S."/>
            <person name="Haridas S."/>
            <person name="Kuo A."/>
            <person name="Mondo S."/>
            <person name="Pangilinan J."/>
            <person name="Riley R."/>
            <person name="LaButti K."/>
            <person name="Andreopoulos B."/>
            <person name="Lipzen A."/>
            <person name="Chen C."/>
            <person name="Yan M."/>
            <person name="Daum C."/>
            <person name="Ng V."/>
            <person name="Clum A."/>
            <person name="Steindorff A."/>
            <person name="Ohm R.A."/>
            <person name="Martin F."/>
            <person name="Silar P."/>
            <person name="Natvig D.O."/>
            <person name="Lalanne C."/>
            <person name="Gautier V."/>
            <person name="Ament-Velasquez S.L."/>
            <person name="Kruys A."/>
            <person name="Hutchinson M.I."/>
            <person name="Powell A.J."/>
            <person name="Barry K."/>
            <person name="Miller A.N."/>
            <person name="Grigoriev I.V."/>
            <person name="Debuchy R."/>
            <person name="Gladieux P."/>
            <person name="Hiltunen Thoren M."/>
            <person name="Johannesson H."/>
        </authorList>
    </citation>
    <scope>NUCLEOTIDE SEQUENCE</scope>
    <source>
        <strain evidence="2">CBS 958.72</strain>
    </source>
</reference>
<dbReference type="Proteomes" id="UP001287356">
    <property type="component" value="Unassembled WGS sequence"/>
</dbReference>
<dbReference type="AlphaFoldDB" id="A0AAE0MZ17"/>
<dbReference type="EMBL" id="JAULSN010000011">
    <property type="protein sequence ID" value="KAK3361613.1"/>
    <property type="molecule type" value="Genomic_DNA"/>
</dbReference>
<feature type="region of interest" description="Disordered" evidence="1">
    <location>
        <begin position="14"/>
        <end position="55"/>
    </location>
</feature>
<proteinExistence type="predicted"/>
<comment type="caution">
    <text evidence="2">The sequence shown here is derived from an EMBL/GenBank/DDBJ whole genome shotgun (WGS) entry which is preliminary data.</text>
</comment>
<evidence type="ECO:0000313" key="2">
    <source>
        <dbReference type="EMBL" id="KAK3361613.1"/>
    </source>
</evidence>
<sequence>MSHPTADVKAQMANTNPIDDDAVFTPAPGPYVLPAPGMRQDGLPEPKPWAAVAPPPPPPPAFSPYVIDHAPYPPPRGLNKMWTDEVKRIVLESMCRYIDADLRPKHRFSNRAYLITIAEIAREAEVEITTEEIESLMQAQRRNQIK</sequence>
<reference evidence="2" key="2">
    <citation type="submission" date="2023-06" db="EMBL/GenBank/DDBJ databases">
        <authorList>
            <consortium name="Lawrence Berkeley National Laboratory"/>
            <person name="Haridas S."/>
            <person name="Hensen N."/>
            <person name="Bonometti L."/>
            <person name="Westerberg I."/>
            <person name="Brannstrom I.O."/>
            <person name="Guillou S."/>
            <person name="Cros-Aarteil S."/>
            <person name="Calhoun S."/>
            <person name="Kuo A."/>
            <person name="Mondo S."/>
            <person name="Pangilinan J."/>
            <person name="Riley R."/>
            <person name="Labutti K."/>
            <person name="Andreopoulos B."/>
            <person name="Lipzen A."/>
            <person name="Chen C."/>
            <person name="Yanf M."/>
            <person name="Daum C."/>
            <person name="Ng V."/>
            <person name="Clum A."/>
            <person name="Steindorff A."/>
            <person name="Ohm R."/>
            <person name="Martin F."/>
            <person name="Silar P."/>
            <person name="Natvig D."/>
            <person name="Lalanne C."/>
            <person name="Gautier V."/>
            <person name="Ament-Velasquez S.L."/>
            <person name="Kruys A."/>
            <person name="Hutchinson M.I."/>
            <person name="Powell A.J."/>
            <person name="Barry K."/>
            <person name="Miller A.N."/>
            <person name="Grigoriev I.V."/>
            <person name="Debuchy R."/>
            <person name="Gladieux P."/>
            <person name="Thoren M.H."/>
            <person name="Johannesson H."/>
        </authorList>
    </citation>
    <scope>NUCLEOTIDE SEQUENCE</scope>
    <source>
        <strain evidence="2">CBS 958.72</strain>
    </source>
</reference>
<protein>
    <submittedName>
        <fullName evidence="2">Uncharacterized protein</fullName>
    </submittedName>
</protein>
<gene>
    <name evidence="2" type="ORF">B0T24DRAFT_599320</name>
</gene>
<evidence type="ECO:0000313" key="3">
    <source>
        <dbReference type="Proteomes" id="UP001287356"/>
    </source>
</evidence>
<evidence type="ECO:0000256" key="1">
    <source>
        <dbReference type="SAM" id="MobiDB-lite"/>
    </source>
</evidence>
<name>A0AAE0MZ17_9PEZI</name>
<accession>A0AAE0MZ17</accession>